<organism evidence="5 6">
    <name type="scientific">Photorhabdus luminescens</name>
    <name type="common">Xenorhabdus luminescens</name>
    <dbReference type="NCBI Taxonomy" id="29488"/>
    <lineage>
        <taxon>Bacteria</taxon>
        <taxon>Pseudomonadati</taxon>
        <taxon>Pseudomonadota</taxon>
        <taxon>Gammaproteobacteria</taxon>
        <taxon>Enterobacterales</taxon>
        <taxon>Morganellaceae</taxon>
        <taxon>Photorhabdus</taxon>
    </lineage>
</organism>
<dbReference type="GeneID" id="45654729"/>
<evidence type="ECO:0000256" key="1">
    <source>
        <dbReference type="ARBA" id="ARBA00001917"/>
    </source>
</evidence>
<feature type="domain" description="NADH:flavin oxidoreductase/NADH oxidase N-terminal" evidence="4">
    <location>
        <begin position="6"/>
        <end position="343"/>
    </location>
</feature>
<keyword evidence="6" id="KW-1185">Reference proteome</keyword>
<dbReference type="SUPFAM" id="SSF51395">
    <property type="entry name" value="FMN-linked oxidoreductases"/>
    <property type="match status" value="1"/>
</dbReference>
<dbReference type="OrthoDB" id="8523426at2"/>
<name>A0A1G5PQU4_PHOLU</name>
<dbReference type="Pfam" id="PF00724">
    <property type="entry name" value="Oxidored_FMN"/>
    <property type="match status" value="1"/>
</dbReference>
<dbReference type="FunFam" id="3.20.20.70:FF:000059">
    <property type="entry name" value="N-ethylmaleimide reductase, FMN-linked"/>
    <property type="match status" value="1"/>
</dbReference>
<proteinExistence type="inferred from homology"/>
<sequence length="370" mass="40986">MKFPHLFNPLKIGAITTPNRIFMAPLTRLRSIEPGDIPTSMMAEYYRQRAGAGLIITEATQVSFQAKGYSGAPGLHTSEQISAWKKINEGIHQAGGLSDVQLWHTGRISHSSLQPGQQAPVAPSAIFANTRTSVRDAQGNVIRIDTSKPRALKKDEIHQIVSDYRQAAINAQEADFDMMEIHAAHGYLIHQFLSPAANQRDDEYGGNIENRARFALEVVDAATESWSSDRIGIRIYPLGPYNGLSRYEDEEQAALYLIRELAKRNLAYLHISEPDWAGGEPFSEAFRQTIREAYPGVIVAAGAYTAEKAEELIAKGLIDAVAFGRNFIANPDLVERLRIGAPLNEQRPEFFYANGPEGYTDYPTLEQLSA</sequence>
<dbReference type="InterPro" id="IPR013785">
    <property type="entry name" value="Aldolase_TIM"/>
</dbReference>
<gene>
    <name evidence="5" type="ORF">SAMN02982990_00199</name>
</gene>
<dbReference type="GO" id="GO:0010181">
    <property type="term" value="F:FMN binding"/>
    <property type="evidence" value="ECO:0007669"/>
    <property type="project" value="InterPro"/>
</dbReference>
<dbReference type="PANTHER" id="PTHR22893:SF91">
    <property type="entry name" value="NADPH DEHYDROGENASE 2-RELATED"/>
    <property type="match status" value="1"/>
</dbReference>
<dbReference type="GO" id="GO:0016628">
    <property type="term" value="F:oxidoreductase activity, acting on the CH-CH group of donors, NAD or NADP as acceptor"/>
    <property type="evidence" value="ECO:0007669"/>
    <property type="project" value="UniProtKB-ARBA"/>
</dbReference>
<protein>
    <submittedName>
        <fullName evidence="5">N-ethylmaleimide reductase</fullName>
    </submittedName>
</protein>
<evidence type="ECO:0000256" key="2">
    <source>
        <dbReference type="ARBA" id="ARBA00005979"/>
    </source>
</evidence>
<dbReference type="Gene3D" id="3.20.20.70">
    <property type="entry name" value="Aldolase class I"/>
    <property type="match status" value="1"/>
</dbReference>
<dbReference type="RefSeq" id="WP_049581594.1">
    <property type="nucleotide sequence ID" value="NZ_CAWQXX010000035.1"/>
</dbReference>
<reference evidence="6" key="1">
    <citation type="submission" date="2016-10" db="EMBL/GenBank/DDBJ databases">
        <authorList>
            <person name="Varghese N."/>
            <person name="Submissions S."/>
        </authorList>
    </citation>
    <scope>NUCLEOTIDE SEQUENCE [LARGE SCALE GENOMIC DNA]</scope>
    <source>
        <strain evidence="6">ATCC 29999</strain>
    </source>
</reference>
<dbReference type="Proteomes" id="UP000183223">
    <property type="component" value="Unassembled WGS sequence"/>
</dbReference>
<dbReference type="AlphaFoldDB" id="A0A1G5PQU4"/>
<comment type="cofactor">
    <cofactor evidence="1">
        <name>FMN</name>
        <dbReference type="ChEBI" id="CHEBI:58210"/>
    </cofactor>
</comment>
<evidence type="ECO:0000256" key="3">
    <source>
        <dbReference type="ARBA" id="ARBA00023002"/>
    </source>
</evidence>
<dbReference type="InterPro" id="IPR001155">
    <property type="entry name" value="OxRdtase_FMN_N"/>
</dbReference>
<evidence type="ECO:0000313" key="5">
    <source>
        <dbReference type="EMBL" id="SCZ51716.1"/>
    </source>
</evidence>
<comment type="similarity">
    <text evidence="2">Belongs to the NADH:flavin oxidoreductase/NADH oxidase family.</text>
</comment>
<dbReference type="GO" id="GO:0005829">
    <property type="term" value="C:cytosol"/>
    <property type="evidence" value="ECO:0007669"/>
    <property type="project" value="TreeGrafter"/>
</dbReference>
<dbReference type="EMBL" id="FMWJ01000001">
    <property type="protein sequence ID" value="SCZ51716.1"/>
    <property type="molecule type" value="Genomic_DNA"/>
</dbReference>
<accession>A0A1G5PQU4</accession>
<dbReference type="InterPro" id="IPR045247">
    <property type="entry name" value="Oye-like"/>
</dbReference>
<dbReference type="CDD" id="cd02933">
    <property type="entry name" value="OYE_like_FMN"/>
    <property type="match status" value="1"/>
</dbReference>
<dbReference type="PANTHER" id="PTHR22893">
    <property type="entry name" value="NADH OXIDOREDUCTASE-RELATED"/>
    <property type="match status" value="1"/>
</dbReference>
<evidence type="ECO:0000259" key="4">
    <source>
        <dbReference type="Pfam" id="PF00724"/>
    </source>
</evidence>
<dbReference type="STRING" id="29488.KS18_02815"/>
<evidence type="ECO:0000313" key="6">
    <source>
        <dbReference type="Proteomes" id="UP000183223"/>
    </source>
</evidence>
<dbReference type="NCBIfam" id="NF007899">
    <property type="entry name" value="PRK10605.1"/>
    <property type="match status" value="1"/>
</dbReference>
<keyword evidence="3" id="KW-0560">Oxidoreductase</keyword>